<gene>
    <name evidence="2" type="primary">yesO_1</name>
    <name evidence="2" type="ORF">PAECIP111893_00657</name>
</gene>
<dbReference type="PROSITE" id="PS51257">
    <property type="entry name" value="PROKAR_LIPOPROTEIN"/>
    <property type="match status" value="1"/>
</dbReference>
<dbReference type="EMBL" id="CAKMMF010000003">
    <property type="protein sequence ID" value="CAH1195276.1"/>
    <property type="molecule type" value="Genomic_DNA"/>
</dbReference>
<evidence type="ECO:0000256" key="1">
    <source>
        <dbReference type="SAM" id="SignalP"/>
    </source>
</evidence>
<dbReference type="Pfam" id="PF13416">
    <property type="entry name" value="SBP_bac_8"/>
    <property type="match status" value="1"/>
</dbReference>
<protein>
    <submittedName>
        <fullName evidence="2">ABC transporter substrate-binding protein YesO</fullName>
    </submittedName>
</protein>
<evidence type="ECO:0000313" key="3">
    <source>
        <dbReference type="Proteomes" id="UP000838686"/>
    </source>
</evidence>
<dbReference type="InterPro" id="IPR050490">
    <property type="entry name" value="Bact_solute-bd_prot1"/>
</dbReference>
<keyword evidence="3" id="KW-1185">Reference proteome</keyword>
<dbReference type="Proteomes" id="UP000838686">
    <property type="component" value="Unassembled WGS sequence"/>
</dbReference>
<dbReference type="SUPFAM" id="SSF53850">
    <property type="entry name" value="Periplasmic binding protein-like II"/>
    <property type="match status" value="1"/>
</dbReference>
<sequence length="434" mass="47836">MKKLSRSVTLSIAVCMVFVLLAACGSNNETPSSAEKPGEGAANAESAKLRIVWWGSQARHDATKMVLDLYTKNNPGITFEPDFSGFDSYWDKLATQSAAKNAPDIIQMDAQYFNEYAARNQLADLSSGINVNDLDPNLLSAGKYQDKLFAIPIGSNPFGIVYNKAAIEKMGFGAPGDNWTWDELFQLARDIQPKLEKGKYALRDFTVDGEVYEMYQLSKGKGPLSTPDGKLNVDEATWLEWCKLFAELRAEGVVPPAEISVSEKKYDPQLDLLLNGKVLIKQSYASDYPSWESVQPGVFGLAKAPRSSQAGGYIKPAMYWAISANSDHIEQSKKFIDFFINDKEAADILGVTRGVPVSTQILDYLQPKLNDAAKAQLGLINATKADANPFTVGPKGFGIFIVDFNKVGAEVIFDRITPEQAYQDIVRHWEADIK</sequence>
<proteinExistence type="predicted"/>
<dbReference type="PANTHER" id="PTHR43649">
    <property type="entry name" value="ARABINOSE-BINDING PROTEIN-RELATED"/>
    <property type="match status" value="1"/>
</dbReference>
<name>A0ABN8G7F7_9BACL</name>
<dbReference type="InterPro" id="IPR006059">
    <property type="entry name" value="SBP"/>
</dbReference>
<dbReference type="Gene3D" id="3.40.190.10">
    <property type="entry name" value="Periplasmic binding protein-like II"/>
    <property type="match status" value="2"/>
</dbReference>
<dbReference type="PANTHER" id="PTHR43649:SF11">
    <property type="entry name" value="ABC TRANSPORTER SUBSTRATE-BINDING PROTEIN YESO-RELATED"/>
    <property type="match status" value="1"/>
</dbReference>
<feature type="signal peptide" evidence="1">
    <location>
        <begin position="1"/>
        <end position="22"/>
    </location>
</feature>
<accession>A0ABN8G7F7</accession>
<feature type="chain" id="PRO_5046687611" evidence="1">
    <location>
        <begin position="23"/>
        <end position="434"/>
    </location>
</feature>
<comment type="caution">
    <text evidence="2">The sequence shown here is derived from an EMBL/GenBank/DDBJ whole genome shotgun (WGS) entry which is preliminary data.</text>
</comment>
<keyword evidence="1" id="KW-0732">Signal</keyword>
<reference evidence="2" key="1">
    <citation type="submission" date="2022-01" db="EMBL/GenBank/DDBJ databases">
        <authorList>
            <person name="Criscuolo A."/>
        </authorList>
    </citation>
    <scope>NUCLEOTIDE SEQUENCE</scope>
    <source>
        <strain evidence="2">CIP111893</strain>
    </source>
</reference>
<organism evidence="2 3">
    <name type="scientific">Paenibacillus plantiphilus</name>
    <dbReference type="NCBI Taxonomy" id="2905650"/>
    <lineage>
        <taxon>Bacteria</taxon>
        <taxon>Bacillati</taxon>
        <taxon>Bacillota</taxon>
        <taxon>Bacilli</taxon>
        <taxon>Bacillales</taxon>
        <taxon>Paenibacillaceae</taxon>
        <taxon>Paenibacillus</taxon>
    </lineage>
</organism>
<evidence type="ECO:0000313" key="2">
    <source>
        <dbReference type="EMBL" id="CAH1195276.1"/>
    </source>
</evidence>
<dbReference type="RefSeq" id="WP_236338931.1">
    <property type="nucleotide sequence ID" value="NZ_CAKMMF010000003.1"/>
</dbReference>